<gene>
    <name evidence="1" type="ORF">RCOM_0961440</name>
</gene>
<dbReference type="EMBL" id="EQ973935">
    <property type="protein sequence ID" value="EEF38064.1"/>
    <property type="molecule type" value="Genomic_DNA"/>
</dbReference>
<protein>
    <submittedName>
        <fullName evidence="1">Uncharacterized protein</fullName>
    </submittedName>
</protein>
<evidence type="ECO:0000313" key="2">
    <source>
        <dbReference type="Proteomes" id="UP000008311"/>
    </source>
</evidence>
<organism evidence="1 2">
    <name type="scientific">Ricinus communis</name>
    <name type="common">Castor bean</name>
    <dbReference type="NCBI Taxonomy" id="3988"/>
    <lineage>
        <taxon>Eukaryota</taxon>
        <taxon>Viridiplantae</taxon>
        <taxon>Streptophyta</taxon>
        <taxon>Embryophyta</taxon>
        <taxon>Tracheophyta</taxon>
        <taxon>Spermatophyta</taxon>
        <taxon>Magnoliopsida</taxon>
        <taxon>eudicotyledons</taxon>
        <taxon>Gunneridae</taxon>
        <taxon>Pentapetalae</taxon>
        <taxon>rosids</taxon>
        <taxon>fabids</taxon>
        <taxon>Malpighiales</taxon>
        <taxon>Euphorbiaceae</taxon>
        <taxon>Acalyphoideae</taxon>
        <taxon>Acalypheae</taxon>
        <taxon>Ricinus</taxon>
    </lineage>
</organism>
<dbReference type="Proteomes" id="UP000008311">
    <property type="component" value="Unassembled WGS sequence"/>
</dbReference>
<evidence type="ECO:0000313" key="1">
    <source>
        <dbReference type="EMBL" id="EEF38064.1"/>
    </source>
</evidence>
<dbReference type="InParanoid" id="B9SEA5"/>
<proteinExistence type="predicted"/>
<reference evidence="2" key="1">
    <citation type="journal article" date="2010" name="Nat. Biotechnol.">
        <title>Draft genome sequence of the oilseed species Ricinus communis.</title>
        <authorList>
            <person name="Chan A.P."/>
            <person name="Crabtree J."/>
            <person name="Zhao Q."/>
            <person name="Lorenzi H."/>
            <person name="Orvis J."/>
            <person name="Puiu D."/>
            <person name="Melake-Berhan A."/>
            <person name="Jones K.M."/>
            <person name="Redman J."/>
            <person name="Chen G."/>
            <person name="Cahoon E.B."/>
            <person name="Gedil M."/>
            <person name="Stanke M."/>
            <person name="Haas B.J."/>
            <person name="Wortman J.R."/>
            <person name="Fraser-Liggett C.M."/>
            <person name="Ravel J."/>
            <person name="Rabinowicz P.D."/>
        </authorList>
    </citation>
    <scope>NUCLEOTIDE SEQUENCE [LARGE SCALE GENOMIC DNA]</scope>
    <source>
        <strain evidence="2">cv. Hale</strain>
    </source>
</reference>
<name>B9SEA5_RICCO</name>
<sequence length="51" mass="5737">MHVNIIGRWTENNTKGGDFVHHDPVWWQTMWRCFGVGIMIASCGGDEMSGA</sequence>
<dbReference type="AlphaFoldDB" id="B9SEA5"/>
<accession>B9SEA5</accession>
<keyword evidence="2" id="KW-1185">Reference proteome</keyword>